<comment type="caution">
    <text evidence="2">The sequence shown here is derived from an EMBL/GenBank/DDBJ whole genome shotgun (WGS) entry which is preliminary data.</text>
</comment>
<feature type="compositionally biased region" description="Pro residues" evidence="1">
    <location>
        <begin position="1"/>
        <end position="11"/>
    </location>
</feature>
<evidence type="ECO:0000256" key="1">
    <source>
        <dbReference type="SAM" id="MobiDB-lite"/>
    </source>
</evidence>
<organism evidence="2 3">
    <name type="scientific">Duncaniella muris</name>
    <dbReference type="NCBI Taxonomy" id="2094150"/>
    <lineage>
        <taxon>Bacteria</taxon>
        <taxon>Pseudomonadati</taxon>
        <taxon>Bacteroidota</taxon>
        <taxon>Bacteroidia</taxon>
        <taxon>Bacteroidales</taxon>
        <taxon>Muribaculaceae</taxon>
        <taxon>Duncaniella</taxon>
    </lineage>
</organism>
<feature type="compositionally biased region" description="Pro residues" evidence="1">
    <location>
        <begin position="26"/>
        <end position="42"/>
    </location>
</feature>
<dbReference type="Proteomes" id="UP000244905">
    <property type="component" value="Unassembled WGS sequence"/>
</dbReference>
<accession>A0A2V1INC4</accession>
<dbReference type="RefSeq" id="WP_107032769.1">
    <property type="nucleotide sequence ID" value="NZ_CAOLYA010000053.1"/>
</dbReference>
<name>A0A2V1INC4_9BACT</name>
<reference evidence="3" key="1">
    <citation type="submission" date="2018-02" db="EMBL/GenBank/DDBJ databases">
        <authorList>
            <person name="Clavel T."/>
            <person name="Strowig T."/>
        </authorList>
    </citation>
    <scope>NUCLEOTIDE SEQUENCE [LARGE SCALE GENOMIC DNA]</scope>
    <source>
        <strain evidence="3">DSM 103720</strain>
    </source>
</reference>
<feature type="region of interest" description="Disordered" evidence="1">
    <location>
        <begin position="1"/>
        <end position="82"/>
    </location>
</feature>
<proteinExistence type="predicted"/>
<evidence type="ECO:0000313" key="2">
    <source>
        <dbReference type="EMBL" id="PWB01345.1"/>
    </source>
</evidence>
<gene>
    <name evidence="2" type="ORF">C5O23_09815</name>
</gene>
<sequence length="82" mass="8825">METTQTPPPNPDTASPAAAAISVQPEPAPAPLPDTAPSSPPPTRRHYTLWELVRHEDHDRPAPQSDPTDSVLASMRPSAWPD</sequence>
<keyword evidence="3" id="KW-1185">Reference proteome</keyword>
<protein>
    <submittedName>
        <fullName evidence="2">Uncharacterized protein</fullName>
    </submittedName>
</protein>
<dbReference type="GeneID" id="82526635"/>
<feature type="compositionally biased region" description="Basic and acidic residues" evidence="1">
    <location>
        <begin position="52"/>
        <end position="61"/>
    </location>
</feature>
<dbReference type="EMBL" id="PUEC01000022">
    <property type="protein sequence ID" value="PWB01345.1"/>
    <property type="molecule type" value="Genomic_DNA"/>
</dbReference>
<dbReference type="AlphaFoldDB" id="A0A2V1INC4"/>
<evidence type="ECO:0000313" key="3">
    <source>
        <dbReference type="Proteomes" id="UP000244905"/>
    </source>
</evidence>